<dbReference type="InterPro" id="IPR011042">
    <property type="entry name" value="6-blade_b-propeller_TolB-like"/>
</dbReference>
<sequence length="299" mass="32039">MIELIVLNLATTRAMQAVSMDGSRVRTVVSDLDEGPDGIVVDQRHGHIYWTNMGAPDPGAQPGAEPTFLTRNGSLERVDLDGSHRRTIVPRGAFTTGKQLTADFTAGKLYWCDREGMQVLRCDLDGSRLETLVSAGIGADARDGRNHCVGIAVDAVRGLVYWSQKGAPDAGQGRIFRASIDIPQGRTPLERDDIELLWAGLPEPIDLDLQDGEMLAWTDRGAGPGGNTLNRARVQPDIGTPQVVSRGYHEAIGLATLDGETYYVGDLSGSIRCVNLADGTDRELARLPAGLTGLALAVL</sequence>
<evidence type="ECO:0000313" key="1">
    <source>
        <dbReference type="EMBL" id="ORW73855.1"/>
    </source>
</evidence>
<dbReference type="Gene3D" id="2.120.10.30">
    <property type="entry name" value="TolB, C-terminal domain"/>
    <property type="match status" value="2"/>
</dbReference>
<dbReference type="InterPro" id="IPR050778">
    <property type="entry name" value="Cueball_EGF_LRP_Nidogen"/>
</dbReference>
<dbReference type="RefSeq" id="WP_085254379.1">
    <property type="nucleotide sequence ID" value="NZ_AP022573.1"/>
</dbReference>
<keyword evidence="2" id="KW-1185">Reference proteome</keyword>
<protein>
    <recommendedName>
        <fullName evidence="3">3-hydroxyacyl-CoA dehydrogenase</fullName>
    </recommendedName>
</protein>
<evidence type="ECO:0000313" key="2">
    <source>
        <dbReference type="Proteomes" id="UP000193387"/>
    </source>
</evidence>
<name>A0AAJ3NTK6_9MYCO</name>
<evidence type="ECO:0008006" key="3">
    <source>
        <dbReference type="Google" id="ProtNLM"/>
    </source>
</evidence>
<comment type="caution">
    <text evidence="1">The sequence shown here is derived from an EMBL/GenBank/DDBJ whole genome shotgun (WGS) entry which is preliminary data.</text>
</comment>
<accession>A0AAJ3NTK6</accession>
<organism evidence="1 2">
    <name type="scientific">Mycobacterium saskatchewanense</name>
    <dbReference type="NCBI Taxonomy" id="220927"/>
    <lineage>
        <taxon>Bacteria</taxon>
        <taxon>Bacillati</taxon>
        <taxon>Actinomycetota</taxon>
        <taxon>Actinomycetes</taxon>
        <taxon>Mycobacteriales</taxon>
        <taxon>Mycobacteriaceae</taxon>
        <taxon>Mycobacterium</taxon>
        <taxon>Mycobacterium simiae complex</taxon>
    </lineage>
</organism>
<proteinExistence type="predicted"/>
<gene>
    <name evidence="1" type="ORF">AWC23_00660</name>
</gene>
<dbReference type="SUPFAM" id="SSF63825">
    <property type="entry name" value="YWTD domain"/>
    <property type="match status" value="1"/>
</dbReference>
<dbReference type="SMART" id="SM00135">
    <property type="entry name" value="LY"/>
    <property type="match status" value="3"/>
</dbReference>
<dbReference type="PANTHER" id="PTHR46513">
    <property type="entry name" value="VITELLOGENIN RECEPTOR-LIKE PROTEIN-RELATED-RELATED"/>
    <property type="match status" value="1"/>
</dbReference>
<dbReference type="EMBL" id="LQPR01000012">
    <property type="protein sequence ID" value="ORW73855.1"/>
    <property type="molecule type" value="Genomic_DNA"/>
</dbReference>
<dbReference type="InterPro" id="IPR000033">
    <property type="entry name" value="LDLR_classB_rpt"/>
</dbReference>
<reference evidence="1 2" key="1">
    <citation type="submission" date="2016-01" db="EMBL/GenBank/DDBJ databases">
        <title>The new phylogeny of the genus Mycobacterium.</title>
        <authorList>
            <person name="Tarcisio F."/>
            <person name="Conor M."/>
            <person name="Antonella G."/>
            <person name="Elisabetta G."/>
            <person name="Giulia F.S."/>
            <person name="Sara T."/>
            <person name="Anna F."/>
            <person name="Clotilde B."/>
            <person name="Roberto B."/>
            <person name="Veronica D.S."/>
            <person name="Fabio R."/>
            <person name="Monica P."/>
            <person name="Olivier J."/>
            <person name="Enrico T."/>
            <person name="Nicola S."/>
        </authorList>
    </citation>
    <scope>NUCLEOTIDE SEQUENCE [LARGE SCALE GENOMIC DNA]</scope>
    <source>
        <strain evidence="1 2">DSM 44616</strain>
    </source>
</reference>
<dbReference type="AlphaFoldDB" id="A0AAJ3NTK6"/>
<dbReference type="Proteomes" id="UP000193387">
    <property type="component" value="Unassembled WGS sequence"/>
</dbReference>